<reference evidence="3 4" key="1">
    <citation type="journal article" date="2013" name="Front. Plant Sci.">
        <title>The Reference Genome of the Halophytic Plant Eutrema salsugineum.</title>
        <authorList>
            <person name="Yang R."/>
            <person name="Jarvis D.E."/>
            <person name="Chen H."/>
            <person name="Beilstein M.A."/>
            <person name="Grimwood J."/>
            <person name="Jenkins J."/>
            <person name="Shu S."/>
            <person name="Prochnik S."/>
            <person name="Xin M."/>
            <person name="Ma C."/>
            <person name="Schmutz J."/>
            <person name="Wing R.A."/>
            <person name="Mitchell-Olds T."/>
            <person name="Schumaker K.S."/>
            <person name="Wang X."/>
        </authorList>
    </citation>
    <scope>NUCLEOTIDE SEQUENCE [LARGE SCALE GENOMIC DNA]</scope>
</reference>
<dbReference type="Gramene" id="ESQ42570">
    <property type="protein sequence ID" value="ESQ42570"/>
    <property type="gene ID" value="EUTSA_v10014108mg"/>
</dbReference>
<dbReference type="eggNOG" id="ENOG502S4TR">
    <property type="taxonomic scope" value="Eukaryota"/>
</dbReference>
<dbReference type="Proteomes" id="UP000030689">
    <property type="component" value="Unassembled WGS sequence"/>
</dbReference>
<proteinExistence type="predicted"/>
<dbReference type="AlphaFoldDB" id="V4KX62"/>
<accession>V4KX62</accession>
<dbReference type="PANTHER" id="PTHR34568">
    <property type="entry name" value="RRM DOMAIN-CONTAINING PROTEIN"/>
    <property type="match status" value="1"/>
</dbReference>
<feature type="compositionally biased region" description="Polar residues" evidence="1">
    <location>
        <begin position="119"/>
        <end position="134"/>
    </location>
</feature>
<dbReference type="EMBL" id="KI517464">
    <property type="protein sequence ID" value="ESQ42570.1"/>
    <property type="molecule type" value="Genomic_DNA"/>
</dbReference>
<dbReference type="OrthoDB" id="1930826at2759"/>
<feature type="compositionally biased region" description="Basic and acidic residues" evidence="1">
    <location>
        <begin position="246"/>
        <end position="259"/>
    </location>
</feature>
<dbReference type="InterPro" id="IPR058942">
    <property type="entry name" value="AT3G52170-like"/>
</dbReference>
<feature type="domain" description="AT3G52170-like helix-turn-helix" evidence="2">
    <location>
        <begin position="46"/>
        <end position="94"/>
    </location>
</feature>
<keyword evidence="4" id="KW-1185">Reference proteome</keyword>
<feature type="region of interest" description="Disordered" evidence="1">
    <location>
        <begin position="186"/>
        <end position="205"/>
    </location>
</feature>
<feature type="compositionally biased region" description="Basic and acidic residues" evidence="1">
    <location>
        <begin position="226"/>
        <end position="238"/>
    </location>
</feature>
<dbReference type="PANTHER" id="PTHR34568:SF4">
    <property type="entry name" value="OS02G0638000 PROTEIN"/>
    <property type="match status" value="1"/>
</dbReference>
<sequence length="323" mass="35365">MILKQLKQLTLSATRRNADVLRLAKFYSSPAVCQTLKTSKAYKRLSKDDRRAAVESFVSNYRAANAGRFPSLSATHKEVGGGYYFVRKIFQELKLKPEAFLPIVAKALSDVPASVPDDASSQTLNDPQSHSSACNAKHLSPVVVQAGRPDTIEIGSDQAQATIDSSHPNSHEPNLLDKNLVSTATNDKQETQTASNDEVDRKYDSNLVITATHDKTETETDPNNEVDSKCDSHTHFPESKAIVLEESSKTSETDEKENLTRLGSQESKADHHEGAAVSGNVLPTETRQVSEKGAGGVKTGENSSAWSNMMSIAREFANFWRTR</sequence>
<dbReference type="InterPro" id="IPR058941">
    <property type="entry name" value="HTH_AT3G52170-like"/>
</dbReference>
<dbReference type="Pfam" id="PF25896">
    <property type="entry name" value="HTH_AT3G52170"/>
    <property type="match status" value="1"/>
</dbReference>
<protein>
    <recommendedName>
        <fullName evidence="2">AT3G52170-like helix-turn-helix domain-containing protein</fullName>
    </recommendedName>
</protein>
<dbReference type="KEGG" id="eus:EUTSA_v10014108mg"/>
<organism evidence="3 4">
    <name type="scientific">Eutrema salsugineum</name>
    <name type="common">Saltwater cress</name>
    <name type="synonym">Sisymbrium salsugineum</name>
    <dbReference type="NCBI Taxonomy" id="72664"/>
    <lineage>
        <taxon>Eukaryota</taxon>
        <taxon>Viridiplantae</taxon>
        <taxon>Streptophyta</taxon>
        <taxon>Embryophyta</taxon>
        <taxon>Tracheophyta</taxon>
        <taxon>Spermatophyta</taxon>
        <taxon>Magnoliopsida</taxon>
        <taxon>eudicotyledons</taxon>
        <taxon>Gunneridae</taxon>
        <taxon>Pentapetalae</taxon>
        <taxon>rosids</taxon>
        <taxon>malvids</taxon>
        <taxon>Brassicales</taxon>
        <taxon>Brassicaceae</taxon>
        <taxon>Eutremeae</taxon>
        <taxon>Eutrema</taxon>
    </lineage>
</organism>
<dbReference type="OMA" id="ICDESPH"/>
<feature type="region of interest" description="Disordered" evidence="1">
    <location>
        <begin position="213"/>
        <end position="275"/>
    </location>
</feature>
<evidence type="ECO:0000256" key="1">
    <source>
        <dbReference type="SAM" id="MobiDB-lite"/>
    </source>
</evidence>
<feature type="compositionally biased region" description="Polar residues" evidence="1">
    <location>
        <begin position="186"/>
        <end position="196"/>
    </location>
</feature>
<evidence type="ECO:0000313" key="4">
    <source>
        <dbReference type="Proteomes" id="UP000030689"/>
    </source>
</evidence>
<gene>
    <name evidence="3" type="ORF">EUTSA_v10014108mg</name>
</gene>
<name>V4KX62_EUTSA</name>
<dbReference type="STRING" id="72664.V4KX62"/>
<evidence type="ECO:0000313" key="3">
    <source>
        <dbReference type="EMBL" id="ESQ42570.1"/>
    </source>
</evidence>
<evidence type="ECO:0000259" key="2">
    <source>
        <dbReference type="Pfam" id="PF25896"/>
    </source>
</evidence>
<feature type="region of interest" description="Disordered" evidence="1">
    <location>
        <begin position="114"/>
        <end position="139"/>
    </location>
</feature>